<dbReference type="InterPro" id="IPR040794">
    <property type="entry name" value="CE2_N"/>
</dbReference>
<evidence type="ECO:0000313" key="4">
    <source>
        <dbReference type="EMBL" id="ASU32586.1"/>
    </source>
</evidence>
<dbReference type="InterPro" id="IPR037461">
    <property type="entry name" value="CtCE2-like_dom"/>
</dbReference>
<dbReference type="InterPro" id="IPR036514">
    <property type="entry name" value="SGNH_hydro_sf"/>
</dbReference>
<keyword evidence="1" id="KW-0732">Signal</keyword>
<sequence length="360" mass="40300">MIKGRACFLLILLANFSFAFSSPKKAGLKFFGADNSKIRYVGRIDFSNPQKPRIWAPGIYIKAKFKGPQCEIILNDENSGGHNLNYLEIVIDDNKPYRIQTTGKTNIIKVPDGLTNTAHTILICKDTESNIGYIDFIGFRCQQLLSLPPQPTRKIEYFGDSITSGTGMDLSVIACDKGQWYDQHNAYMSYGARTARNLNADWQLSALAGVGLLHSCCNMKVVLPQIYDKVLLAADSISWNFKNYQPDVVTICIGQNDGPKQDSTLFCETYIKFVKSLRMHYPKAEIICLTSPMGDSTLTSVLKRYLTGITGYLNANGDKKIHQYFFSKQYHNGCGGHPDLAEHQLIADELTAHIKQVKGW</sequence>
<evidence type="ECO:0000313" key="5">
    <source>
        <dbReference type="Proteomes" id="UP000215002"/>
    </source>
</evidence>
<protein>
    <submittedName>
        <fullName evidence="4">Acetyl xylan esterase</fullName>
    </submittedName>
</protein>
<feature type="domain" description="Carbohydrate esterase 2 N-terminal" evidence="3">
    <location>
        <begin position="40"/>
        <end position="148"/>
    </location>
</feature>
<dbReference type="InterPro" id="IPR013830">
    <property type="entry name" value="SGNH_hydro"/>
</dbReference>
<feature type="chain" id="PRO_5012556081" evidence="1">
    <location>
        <begin position="20"/>
        <end position="360"/>
    </location>
</feature>
<dbReference type="SUPFAM" id="SSF52266">
    <property type="entry name" value="SGNH hydrolase"/>
    <property type="match status" value="1"/>
</dbReference>
<evidence type="ECO:0000259" key="3">
    <source>
        <dbReference type="Pfam" id="PF17996"/>
    </source>
</evidence>
<dbReference type="OrthoDB" id="9801375at2"/>
<dbReference type="CDD" id="cd01831">
    <property type="entry name" value="Endoglucanase_E_like"/>
    <property type="match status" value="1"/>
</dbReference>
<feature type="domain" description="SGNH hydrolase-type esterase" evidence="2">
    <location>
        <begin position="158"/>
        <end position="307"/>
    </location>
</feature>
<dbReference type="Pfam" id="PF13472">
    <property type="entry name" value="Lipase_GDSL_2"/>
    <property type="match status" value="1"/>
</dbReference>
<organism evidence="4 5">
    <name type="scientific">Mucilaginibacter xinganensis</name>
    <dbReference type="NCBI Taxonomy" id="1234841"/>
    <lineage>
        <taxon>Bacteria</taxon>
        <taxon>Pseudomonadati</taxon>
        <taxon>Bacteroidota</taxon>
        <taxon>Sphingobacteriia</taxon>
        <taxon>Sphingobacteriales</taxon>
        <taxon>Sphingobacteriaceae</taxon>
        <taxon>Mucilaginibacter</taxon>
    </lineage>
</organism>
<evidence type="ECO:0000259" key="2">
    <source>
        <dbReference type="Pfam" id="PF13472"/>
    </source>
</evidence>
<dbReference type="AlphaFoldDB" id="A0A223NRZ2"/>
<keyword evidence="5" id="KW-1185">Reference proteome</keyword>
<dbReference type="PANTHER" id="PTHR37834:SF2">
    <property type="entry name" value="ESTERASE, SGNH HYDROLASE-TYPE"/>
    <property type="match status" value="1"/>
</dbReference>
<dbReference type="Proteomes" id="UP000215002">
    <property type="component" value="Chromosome"/>
</dbReference>
<proteinExistence type="predicted"/>
<feature type="signal peptide" evidence="1">
    <location>
        <begin position="1"/>
        <end position="19"/>
    </location>
</feature>
<name>A0A223NRZ2_9SPHI</name>
<evidence type="ECO:0000256" key="1">
    <source>
        <dbReference type="SAM" id="SignalP"/>
    </source>
</evidence>
<dbReference type="InterPro" id="IPR052762">
    <property type="entry name" value="PCW_deacetylase/CE"/>
</dbReference>
<dbReference type="Gene3D" id="3.40.50.1110">
    <property type="entry name" value="SGNH hydrolase"/>
    <property type="match status" value="1"/>
</dbReference>
<dbReference type="GO" id="GO:0052689">
    <property type="term" value="F:carboxylic ester hydrolase activity"/>
    <property type="evidence" value="ECO:0007669"/>
    <property type="project" value="InterPro"/>
</dbReference>
<gene>
    <name evidence="4" type="ORF">MuYL_0683</name>
</gene>
<dbReference type="RefSeq" id="WP_094569155.1">
    <property type="nucleotide sequence ID" value="NZ_CP022743.1"/>
</dbReference>
<dbReference type="EMBL" id="CP022743">
    <property type="protein sequence ID" value="ASU32586.1"/>
    <property type="molecule type" value="Genomic_DNA"/>
</dbReference>
<reference evidence="4 5" key="1">
    <citation type="submission" date="2017-08" db="EMBL/GenBank/DDBJ databases">
        <title>Complete genome sequence of Mucilaginibacter sp. strain BJC16-A31.</title>
        <authorList>
            <consortium name="Henan University of Science and Technology"/>
            <person name="You X."/>
        </authorList>
    </citation>
    <scope>NUCLEOTIDE SEQUENCE [LARGE SCALE GENOMIC DNA]</scope>
    <source>
        <strain evidence="4 5">BJC16-A31</strain>
    </source>
</reference>
<accession>A0A223NRZ2</accession>
<dbReference type="Gene3D" id="2.60.120.260">
    <property type="entry name" value="Galactose-binding domain-like"/>
    <property type="match status" value="1"/>
</dbReference>
<dbReference type="PANTHER" id="PTHR37834">
    <property type="entry name" value="GDSL-LIKE LIPASE/ACYLHYDROLASE DOMAIN PROTEIN (AFU_ORTHOLOGUE AFUA_2G00620)"/>
    <property type="match status" value="1"/>
</dbReference>
<dbReference type="Pfam" id="PF17996">
    <property type="entry name" value="CE2_N"/>
    <property type="match status" value="1"/>
</dbReference>
<dbReference type="KEGG" id="muc:MuYL_0683"/>